<dbReference type="Proteomes" id="UP000243579">
    <property type="component" value="Unassembled WGS sequence"/>
</dbReference>
<evidence type="ECO:0000256" key="1">
    <source>
        <dbReference type="SAM" id="Phobius"/>
    </source>
</evidence>
<feature type="transmembrane region" description="Helical" evidence="1">
    <location>
        <begin position="70"/>
        <end position="95"/>
    </location>
</feature>
<proteinExistence type="predicted"/>
<keyword evidence="1" id="KW-1133">Transmembrane helix</keyword>
<evidence type="ECO:0000313" key="2">
    <source>
        <dbReference type="EMBL" id="OQR90329.1"/>
    </source>
</evidence>
<protein>
    <recommendedName>
        <fullName evidence="4">Transmembrane protein</fullName>
    </recommendedName>
</protein>
<feature type="transmembrane region" description="Helical" evidence="1">
    <location>
        <begin position="107"/>
        <end position="136"/>
    </location>
</feature>
<sequence length="387" mass="43124">MEPATSAGENHEFIDAGGPWKRVPVYGRGVLTANESTERSNGNLVVPGYTVADVYGILLCMPIAPLGLVLYALLMVYLLPIFVLIRLYIACLAVPSRRLERHAGFQLFSMVVFLLSLPVLLLVTVYLCATLLGIVLPGSLLYGVLSCNLFRLSANLAPLKDARKVGHWSWNDVLVVVLGEVNRQGALKLAFHFPCVCVVVPVLKYVFVVNPFFFPLQEKFTNQWTEAIPFNDATIVSSLIKSVSWSVEDKSTRDEIRNDYFSANYPLPSAKDDVVVGLQVMSIVNFTNSIHNVMNENTRSPTAKRGIYRVPLYLYNPFHIMTGYVEVNLQFGSSLEHPSACFLVEVAVWCVTGTNHIGNQLYKNANVLFWQYAPQITNDLKMDPLNA</sequence>
<evidence type="ECO:0008006" key="4">
    <source>
        <dbReference type="Google" id="ProtNLM"/>
    </source>
</evidence>
<name>A0A1V9YWZ4_ACHHY</name>
<dbReference type="AlphaFoldDB" id="A0A1V9YWZ4"/>
<reference evidence="2 3" key="1">
    <citation type="journal article" date="2014" name="Genome Biol. Evol.">
        <title>The secreted proteins of Achlya hypogyna and Thraustotheca clavata identify the ancestral oomycete secretome and reveal gene acquisitions by horizontal gene transfer.</title>
        <authorList>
            <person name="Misner I."/>
            <person name="Blouin N."/>
            <person name="Leonard G."/>
            <person name="Richards T.A."/>
            <person name="Lane C.E."/>
        </authorList>
    </citation>
    <scope>NUCLEOTIDE SEQUENCE [LARGE SCALE GENOMIC DNA]</scope>
    <source>
        <strain evidence="2 3">ATCC 48635</strain>
    </source>
</reference>
<keyword evidence="3" id="KW-1185">Reference proteome</keyword>
<organism evidence="2 3">
    <name type="scientific">Achlya hypogyna</name>
    <name type="common">Oomycete</name>
    <name type="synonym">Protoachlya hypogyna</name>
    <dbReference type="NCBI Taxonomy" id="1202772"/>
    <lineage>
        <taxon>Eukaryota</taxon>
        <taxon>Sar</taxon>
        <taxon>Stramenopiles</taxon>
        <taxon>Oomycota</taxon>
        <taxon>Saprolegniomycetes</taxon>
        <taxon>Saprolegniales</taxon>
        <taxon>Achlyaceae</taxon>
        <taxon>Achlya</taxon>
    </lineage>
</organism>
<feature type="transmembrane region" description="Helical" evidence="1">
    <location>
        <begin position="191"/>
        <end position="214"/>
    </location>
</feature>
<accession>A0A1V9YWZ4</accession>
<keyword evidence="1" id="KW-0812">Transmembrane</keyword>
<dbReference type="EMBL" id="JNBR01000636">
    <property type="protein sequence ID" value="OQR90329.1"/>
    <property type="molecule type" value="Genomic_DNA"/>
</dbReference>
<comment type="caution">
    <text evidence="2">The sequence shown here is derived from an EMBL/GenBank/DDBJ whole genome shotgun (WGS) entry which is preliminary data.</text>
</comment>
<evidence type="ECO:0000313" key="3">
    <source>
        <dbReference type="Proteomes" id="UP000243579"/>
    </source>
</evidence>
<keyword evidence="1" id="KW-0472">Membrane</keyword>
<dbReference type="OrthoDB" id="411803at2759"/>
<gene>
    <name evidence="2" type="ORF">ACHHYP_05598</name>
</gene>